<protein>
    <submittedName>
        <fullName evidence="1">Uncharacterized protein</fullName>
    </submittedName>
</protein>
<dbReference type="Proteomes" id="UP000620366">
    <property type="component" value="Unassembled WGS sequence"/>
</dbReference>
<evidence type="ECO:0000313" key="2">
    <source>
        <dbReference type="Proteomes" id="UP000620366"/>
    </source>
</evidence>
<accession>A0A926HRD5</accession>
<dbReference type="RefSeq" id="WP_249301816.1">
    <property type="nucleotide sequence ID" value="NZ_JACRSP010000007.1"/>
</dbReference>
<gene>
    <name evidence="1" type="ORF">H8695_11365</name>
</gene>
<reference evidence="1" key="1">
    <citation type="submission" date="2020-08" db="EMBL/GenBank/DDBJ databases">
        <title>Genome public.</title>
        <authorList>
            <person name="Liu C."/>
            <person name="Sun Q."/>
        </authorList>
    </citation>
    <scope>NUCLEOTIDE SEQUENCE</scope>
    <source>
        <strain evidence="1">BX7</strain>
    </source>
</reference>
<organism evidence="1 2">
    <name type="scientific">Feifania hominis</name>
    <dbReference type="NCBI Taxonomy" id="2763660"/>
    <lineage>
        <taxon>Bacteria</taxon>
        <taxon>Bacillati</taxon>
        <taxon>Bacillota</taxon>
        <taxon>Clostridia</taxon>
        <taxon>Eubacteriales</taxon>
        <taxon>Feifaniaceae</taxon>
        <taxon>Feifania</taxon>
    </lineage>
</organism>
<sequence length="133" mass="14866">MKRLTERLKNGGISVDHAGQHETSFHRLATIEDILGEEYDLNRLRELAQADRDGRCVVLPATAVFALIWGAGPGCDMVCPVSIDGEGQCDFCDHGKLFVYECPCRQEHIDQIGKTVFLTREEAEAAMEMEDRP</sequence>
<keyword evidence="2" id="KW-1185">Reference proteome</keyword>
<evidence type="ECO:0000313" key="1">
    <source>
        <dbReference type="EMBL" id="MBC8537287.1"/>
    </source>
</evidence>
<proteinExistence type="predicted"/>
<name>A0A926HRD5_9FIRM</name>
<comment type="caution">
    <text evidence="1">The sequence shown here is derived from an EMBL/GenBank/DDBJ whole genome shotgun (WGS) entry which is preliminary data.</text>
</comment>
<dbReference type="AlphaFoldDB" id="A0A926HRD5"/>
<dbReference type="EMBL" id="JACRSP010000007">
    <property type="protein sequence ID" value="MBC8537287.1"/>
    <property type="molecule type" value="Genomic_DNA"/>
</dbReference>